<evidence type="ECO:0008006" key="3">
    <source>
        <dbReference type="Google" id="ProtNLM"/>
    </source>
</evidence>
<proteinExistence type="predicted"/>
<name>A0AA40ALH0_9PEZI</name>
<dbReference type="AlphaFoldDB" id="A0AA40ALH0"/>
<comment type="caution">
    <text evidence="1">The sequence shown here is derived from an EMBL/GenBank/DDBJ whole genome shotgun (WGS) entry which is preliminary data.</text>
</comment>
<dbReference type="Proteomes" id="UP001172101">
    <property type="component" value="Unassembled WGS sequence"/>
</dbReference>
<evidence type="ECO:0000313" key="2">
    <source>
        <dbReference type="Proteomes" id="UP001172101"/>
    </source>
</evidence>
<dbReference type="RefSeq" id="XP_060296844.1">
    <property type="nucleotide sequence ID" value="XM_060439959.1"/>
</dbReference>
<dbReference type="EMBL" id="JAUIRO010000004">
    <property type="protein sequence ID" value="KAK0718051.1"/>
    <property type="molecule type" value="Genomic_DNA"/>
</dbReference>
<accession>A0AA40ALH0</accession>
<reference evidence="1" key="1">
    <citation type="submission" date="2023-06" db="EMBL/GenBank/DDBJ databases">
        <title>Genome-scale phylogeny and comparative genomics of the fungal order Sordariales.</title>
        <authorList>
            <consortium name="Lawrence Berkeley National Laboratory"/>
            <person name="Hensen N."/>
            <person name="Bonometti L."/>
            <person name="Westerberg I."/>
            <person name="Brannstrom I.O."/>
            <person name="Guillou S."/>
            <person name="Cros-Aarteil S."/>
            <person name="Calhoun S."/>
            <person name="Haridas S."/>
            <person name="Kuo A."/>
            <person name="Mondo S."/>
            <person name="Pangilinan J."/>
            <person name="Riley R."/>
            <person name="LaButti K."/>
            <person name="Andreopoulos B."/>
            <person name="Lipzen A."/>
            <person name="Chen C."/>
            <person name="Yanf M."/>
            <person name="Daum C."/>
            <person name="Ng V."/>
            <person name="Clum A."/>
            <person name="Steindorff A."/>
            <person name="Ohm R."/>
            <person name="Martin F."/>
            <person name="Silar P."/>
            <person name="Natvig D."/>
            <person name="Lalanne C."/>
            <person name="Gautier V."/>
            <person name="Ament-velasquez S.L."/>
            <person name="Kruys A."/>
            <person name="Hutchinson M.I."/>
            <person name="Powell A.J."/>
            <person name="Barry K."/>
            <person name="Miller A.N."/>
            <person name="Grigoriev I.V."/>
            <person name="Debuchy R."/>
            <person name="Gladieux P."/>
            <person name="Thoren M.H."/>
            <person name="Johannesson H."/>
        </authorList>
    </citation>
    <scope>NUCLEOTIDE SEQUENCE</scope>
    <source>
        <strain evidence="1">SMH2392-1A</strain>
    </source>
</reference>
<protein>
    <recommendedName>
        <fullName evidence="3">Protein kinase domain-containing protein</fullName>
    </recommendedName>
</protein>
<organism evidence="1 2">
    <name type="scientific">Lasiosphaeria miniovina</name>
    <dbReference type="NCBI Taxonomy" id="1954250"/>
    <lineage>
        <taxon>Eukaryota</taxon>
        <taxon>Fungi</taxon>
        <taxon>Dikarya</taxon>
        <taxon>Ascomycota</taxon>
        <taxon>Pezizomycotina</taxon>
        <taxon>Sordariomycetes</taxon>
        <taxon>Sordariomycetidae</taxon>
        <taxon>Sordariales</taxon>
        <taxon>Lasiosphaeriaceae</taxon>
        <taxon>Lasiosphaeria</taxon>
    </lineage>
</organism>
<keyword evidence="2" id="KW-1185">Reference proteome</keyword>
<dbReference type="GeneID" id="85323229"/>
<gene>
    <name evidence="1" type="ORF">B0T26DRAFT_676270</name>
</gene>
<dbReference type="InterPro" id="IPR011009">
    <property type="entry name" value="Kinase-like_dom_sf"/>
</dbReference>
<evidence type="ECO:0000313" key="1">
    <source>
        <dbReference type="EMBL" id="KAK0718051.1"/>
    </source>
</evidence>
<dbReference type="SUPFAM" id="SSF56112">
    <property type="entry name" value="Protein kinase-like (PK-like)"/>
    <property type="match status" value="1"/>
</dbReference>
<sequence>MYRDRWEAVPHLEIVLSHPPVDAPPPPSKKSHVLTVESLISRYGGPCLVRCYFDDDSSVSFVAKIYDAGSDNSPGRESTKHHRPIPPDAERLDMLATVVETDVQLSHAGIINQDLAPRNVIVLPSPARRIVLIDFNLVRFGPPTTDPAELPMNPVDSYCSWHEFAYSGAFARWVPASWGNDRGRAMEWLMERRATSTKFAPLPTNLGLFLKGKGTSEVFQRCYDCIFKTSPAAASAPAGFC</sequence>